<protein>
    <submittedName>
        <fullName evidence="6">TetR family transcriptional regulator</fullName>
    </submittedName>
</protein>
<dbReference type="InterPro" id="IPR036271">
    <property type="entry name" value="Tet_transcr_reg_TetR-rel_C_sf"/>
</dbReference>
<dbReference type="InterPro" id="IPR009057">
    <property type="entry name" value="Homeodomain-like_sf"/>
</dbReference>
<dbReference type="KEGG" id="dfi:AXF13_06575"/>
<evidence type="ECO:0000313" key="6">
    <source>
        <dbReference type="EMBL" id="AMD91530.1"/>
    </source>
</evidence>
<dbReference type="Proteomes" id="UP000069241">
    <property type="component" value="Chromosome"/>
</dbReference>
<keyword evidence="3" id="KW-0804">Transcription</keyword>
<feature type="domain" description="HTH tetR-type" evidence="5">
    <location>
        <begin position="3"/>
        <end position="63"/>
    </location>
</feature>
<feature type="DNA-binding region" description="H-T-H motif" evidence="4">
    <location>
        <begin position="26"/>
        <end position="45"/>
    </location>
</feature>
<reference evidence="7" key="1">
    <citation type="submission" date="2016-02" db="EMBL/GenBank/DDBJ databases">
        <authorList>
            <person name="Holder M.E."/>
            <person name="Ajami N.J."/>
            <person name="Petrosino J.F."/>
        </authorList>
    </citation>
    <scope>NUCLEOTIDE SEQUENCE [LARGE SCALE GENOMIC DNA]</scope>
    <source>
        <strain evidence="7">CCUG 45958</strain>
    </source>
</reference>
<proteinExistence type="predicted"/>
<dbReference type="PRINTS" id="PR00455">
    <property type="entry name" value="HTHTETR"/>
</dbReference>
<dbReference type="Gene3D" id="1.10.10.60">
    <property type="entry name" value="Homeodomain-like"/>
    <property type="match status" value="1"/>
</dbReference>
<dbReference type="PANTHER" id="PTHR47506:SF6">
    <property type="entry name" value="HTH-TYPE TRANSCRIPTIONAL REPRESSOR NEMR"/>
    <property type="match status" value="1"/>
</dbReference>
<accession>A0A0X8JMK7</accession>
<dbReference type="PROSITE" id="PS50977">
    <property type="entry name" value="HTH_TETR_2"/>
    <property type="match status" value="1"/>
</dbReference>
<keyword evidence="7" id="KW-1185">Reference proteome</keyword>
<dbReference type="InterPro" id="IPR001647">
    <property type="entry name" value="HTH_TetR"/>
</dbReference>
<organism evidence="6 7">
    <name type="scientific">Desulfovibrio fairfieldensis</name>
    <dbReference type="NCBI Taxonomy" id="44742"/>
    <lineage>
        <taxon>Bacteria</taxon>
        <taxon>Pseudomonadati</taxon>
        <taxon>Thermodesulfobacteriota</taxon>
        <taxon>Desulfovibrionia</taxon>
        <taxon>Desulfovibrionales</taxon>
        <taxon>Desulfovibrionaceae</taxon>
        <taxon>Desulfovibrio</taxon>
    </lineage>
</organism>
<dbReference type="PANTHER" id="PTHR47506">
    <property type="entry name" value="TRANSCRIPTIONAL REGULATORY PROTEIN"/>
    <property type="match status" value="1"/>
</dbReference>
<evidence type="ECO:0000256" key="3">
    <source>
        <dbReference type="ARBA" id="ARBA00023163"/>
    </source>
</evidence>
<name>A0A0X8JMK7_9BACT</name>
<dbReference type="Gene3D" id="1.10.357.10">
    <property type="entry name" value="Tetracycline Repressor, domain 2"/>
    <property type="match status" value="1"/>
</dbReference>
<keyword evidence="1" id="KW-0805">Transcription regulation</keyword>
<dbReference type="RefSeq" id="WP_062254762.1">
    <property type="nucleotide sequence ID" value="NZ_CP014229.1"/>
</dbReference>
<evidence type="ECO:0000256" key="2">
    <source>
        <dbReference type="ARBA" id="ARBA00023125"/>
    </source>
</evidence>
<dbReference type="Pfam" id="PF00440">
    <property type="entry name" value="TetR_N"/>
    <property type="match status" value="1"/>
</dbReference>
<sequence length="191" mass="21202">MNKSKKEALLQAAKELFGECGYVETTFKKISDRAGVALGLLTHHYGNKEKLFLASGLDVLEHFLTKLREATADADSGFDAVMHFCKAYLDFSIDKNSNWLVLVRCSPYSDMKTKTDRDLMDSMFSQVHQLLETLIARGINDGSLARVDSRATAQVIISLMVGANRTQVLTPYALPSLYSDVLDFVARSIKA</sequence>
<dbReference type="SUPFAM" id="SSF46689">
    <property type="entry name" value="Homeodomain-like"/>
    <property type="match status" value="1"/>
</dbReference>
<evidence type="ECO:0000256" key="4">
    <source>
        <dbReference type="PROSITE-ProRule" id="PRU00335"/>
    </source>
</evidence>
<dbReference type="EMBL" id="CP014229">
    <property type="protein sequence ID" value="AMD91530.1"/>
    <property type="molecule type" value="Genomic_DNA"/>
</dbReference>
<gene>
    <name evidence="6" type="ORF">AXF13_06575</name>
</gene>
<evidence type="ECO:0000313" key="7">
    <source>
        <dbReference type="Proteomes" id="UP000069241"/>
    </source>
</evidence>
<dbReference type="GO" id="GO:0003677">
    <property type="term" value="F:DNA binding"/>
    <property type="evidence" value="ECO:0007669"/>
    <property type="project" value="UniProtKB-UniRule"/>
</dbReference>
<dbReference type="AlphaFoldDB" id="A0A0X8JMK7"/>
<evidence type="ECO:0000259" key="5">
    <source>
        <dbReference type="PROSITE" id="PS50977"/>
    </source>
</evidence>
<dbReference type="SUPFAM" id="SSF48498">
    <property type="entry name" value="Tetracyclin repressor-like, C-terminal domain"/>
    <property type="match status" value="1"/>
</dbReference>
<evidence type="ECO:0000256" key="1">
    <source>
        <dbReference type="ARBA" id="ARBA00023015"/>
    </source>
</evidence>
<dbReference type="STRING" id="44742.AXF13_06575"/>
<keyword evidence="2 4" id="KW-0238">DNA-binding</keyword>